<dbReference type="KEGG" id="pgz:C2E15_03365"/>
<dbReference type="InterPro" id="IPR006076">
    <property type="entry name" value="FAD-dep_OxRdtase"/>
</dbReference>
<dbReference type="Pfam" id="PF01266">
    <property type="entry name" value="DAO"/>
    <property type="match status" value="1"/>
</dbReference>
<dbReference type="Proteomes" id="UP000238365">
    <property type="component" value="Chromosome"/>
</dbReference>
<dbReference type="PANTHER" id="PTHR13847:SF289">
    <property type="entry name" value="GLYCINE OXIDASE"/>
    <property type="match status" value="1"/>
</dbReference>
<evidence type="ECO:0000259" key="2">
    <source>
        <dbReference type="Pfam" id="PF01266"/>
    </source>
</evidence>
<dbReference type="AlphaFoldDB" id="A0A2L0IC95"/>
<protein>
    <submittedName>
        <fullName evidence="3">D-amino-acid oxidase</fullName>
    </submittedName>
</protein>
<dbReference type="RefSeq" id="WP_104956127.1">
    <property type="nucleotide sequence ID" value="NZ_CP026377.1"/>
</dbReference>
<dbReference type="PANTHER" id="PTHR13847">
    <property type="entry name" value="SARCOSINE DEHYDROGENASE-RELATED"/>
    <property type="match status" value="1"/>
</dbReference>
<reference evidence="3 4" key="1">
    <citation type="submission" date="2018-01" db="EMBL/GenBank/DDBJ databases">
        <title>Complete and assembled Genome of Pantoea gaviniae DSM22758T.</title>
        <authorList>
            <person name="Stevens M.J.A."/>
            <person name="Zurfluh K."/>
            <person name="Stephan R."/>
        </authorList>
    </citation>
    <scope>NUCLEOTIDE SEQUENCE [LARGE SCALE GENOMIC DNA]</scope>
    <source>
        <strain evidence="3 4">DSM 22758</strain>
    </source>
</reference>
<gene>
    <name evidence="3" type="ORF">C2E15_03365</name>
</gene>
<organism evidence="3 4">
    <name type="scientific">Mixta gaviniae</name>
    <dbReference type="NCBI Taxonomy" id="665914"/>
    <lineage>
        <taxon>Bacteria</taxon>
        <taxon>Pseudomonadati</taxon>
        <taxon>Pseudomonadota</taxon>
        <taxon>Gammaproteobacteria</taxon>
        <taxon>Enterobacterales</taxon>
        <taxon>Erwiniaceae</taxon>
        <taxon>Mixta</taxon>
    </lineage>
</organism>
<dbReference type="InterPro" id="IPR036188">
    <property type="entry name" value="FAD/NAD-bd_sf"/>
</dbReference>
<sequence>MSLQKSKKVVAVIGGGAIGVSSAVHLLRQGAQVVLITDAELGSGASGRSLSWLNSAGERTREYHALRMAGVDRYRTLFAQHPDLPWLRFDGGLYWAADDARGTRARHALESAHGYDSKLVSPATVSRCARNIAPEAMADEAIFNPGEGWVSLPHLIGWLMEEFHQRGGRLVEHAGKATVKTDAAGRACGVATAQAGEIAADAVLVACGPQTPDVVAPLGVTIPNGSPVSMLVITEAVDTPVDVVMNTPRAAIRPNPGATLAIDHDWYEEHIRRSGDGQYTIPEAVVAELVQEASKLIAGRPALRASGWKAGLKPIPGDGNPVFGGLKKVPGCFVAFTHSGATLALIAGELLAEEIISGEPHPMFATFRAERFSQA</sequence>
<evidence type="ECO:0000313" key="4">
    <source>
        <dbReference type="Proteomes" id="UP000238365"/>
    </source>
</evidence>
<keyword evidence="1" id="KW-0560">Oxidoreductase</keyword>
<evidence type="ECO:0000256" key="1">
    <source>
        <dbReference type="ARBA" id="ARBA00023002"/>
    </source>
</evidence>
<dbReference type="Gene3D" id="3.30.9.10">
    <property type="entry name" value="D-Amino Acid Oxidase, subunit A, domain 2"/>
    <property type="match status" value="1"/>
</dbReference>
<dbReference type="SUPFAM" id="SSF51905">
    <property type="entry name" value="FAD/NAD(P)-binding domain"/>
    <property type="match status" value="1"/>
</dbReference>
<evidence type="ECO:0000313" key="3">
    <source>
        <dbReference type="EMBL" id="AUX92228.1"/>
    </source>
</evidence>
<dbReference type="EMBL" id="CP026377">
    <property type="protein sequence ID" value="AUX92228.1"/>
    <property type="molecule type" value="Genomic_DNA"/>
</dbReference>
<name>A0A2L0IC95_9GAMM</name>
<dbReference type="GO" id="GO:0016491">
    <property type="term" value="F:oxidoreductase activity"/>
    <property type="evidence" value="ECO:0007669"/>
    <property type="project" value="UniProtKB-KW"/>
</dbReference>
<proteinExistence type="predicted"/>
<feature type="domain" description="FAD dependent oxidoreductase" evidence="2">
    <location>
        <begin position="10"/>
        <end position="353"/>
    </location>
</feature>
<accession>A0A2L0IC95</accession>
<keyword evidence="4" id="KW-1185">Reference proteome</keyword>
<dbReference type="GO" id="GO:0005737">
    <property type="term" value="C:cytoplasm"/>
    <property type="evidence" value="ECO:0007669"/>
    <property type="project" value="TreeGrafter"/>
</dbReference>
<dbReference type="Gene3D" id="3.50.50.60">
    <property type="entry name" value="FAD/NAD(P)-binding domain"/>
    <property type="match status" value="1"/>
</dbReference>